<feature type="region of interest" description="Disordered" evidence="1">
    <location>
        <begin position="29"/>
        <end position="147"/>
    </location>
</feature>
<dbReference type="Proteomes" id="UP000015105">
    <property type="component" value="Chromosome 3D"/>
</dbReference>
<accession>A0A453FSR1</accession>
<evidence type="ECO:0000313" key="3">
    <source>
        <dbReference type="Proteomes" id="UP000015105"/>
    </source>
</evidence>
<sequence>RHVRRELLLVREGERVVVILPLAALAAAGRHPRGGEARGVGREERPSPRRWVGESGAGEARDRSGEDPAQHRGTRGSGGELPRVNCQQSNVVRPGRESKNTIFLSWTPAREGESLGRFRVQPPPPLLSRQGLQKTEPPSWRGSRLTS</sequence>
<dbReference type="EnsemblPlants" id="AET3Gv20768700.8">
    <property type="protein sequence ID" value="AET3Gv20768700.8"/>
    <property type="gene ID" value="AET3Gv20768700"/>
</dbReference>
<dbReference type="AlphaFoldDB" id="A0A453FSR1"/>
<proteinExistence type="predicted"/>
<reference evidence="3" key="2">
    <citation type="journal article" date="2017" name="Nat. Plants">
        <title>The Aegilops tauschii genome reveals multiple impacts of transposons.</title>
        <authorList>
            <person name="Zhao G."/>
            <person name="Zou C."/>
            <person name="Li K."/>
            <person name="Wang K."/>
            <person name="Li T."/>
            <person name="Gao L."/>
            <person name="Zhang X."/>
            <person name="Wang H."/>
            <person name="Yang Z."/>
            <person name="Liu X."/>
            <person name="Jiang W."/>
            <person name="Mao L."/>
            <person name="Kong X."/>
            <person name="Jiao Y."/>
            <person name="Jia J."/>
        </authorList>
    </citation>
    <scope>NUCLEOTIDE SEQUENCE [LARGE SCALE GENOMIC DNA]</scope>
    <source>
        <strain evidence="3">cv. AL8/78</strain>
    </source>
</reference>
<evidence type="ECO:0000313" key="2">
    <source>
        <dbReference type="EnsemblPlants" id="AET3Gv20768700.8"/>
    </source>
</evidence>
<reference evidence="2" key="5">
    <citation type="journal article" date="2021" name="G3 (Bethesda)">
        <title>Aegilops tauschii genome assembly Aet v5.0 features greater sequence contiguity and improved annotation.</title>
        <authorList>
            <person name="Wang L."/>
            <person name="Zhu T."/>
            <person name="Rodriguez J.C."/>
            <person name="Deal K.R."/>
            <person name="Dubcovsky J."/>
            <person name="McGuire P.E."/>
            <person name="Lux T."/>
            <person name="Spannagl M."/>
            <person name="Mayer K.F.X."/>
            <person name="Baldrich P."/>
            <person name="Meyers B.C."/>
            <person name="Huo N."/>
            <person name="Gu Y.Q."/>
            <person name="Zhou H."/>
            <person name="Devos K.M."/>
            <person name="Bennetzen J.L."/>
            <person name="Unver T."/>
            <person name="Budak H."/>
            <person name="Gulick P.J."/>
            <person name="Galiba G."/>
            <person name="Kalapos B."/>
            <person name="Nelson D.R."/>
            <person name="Li P."/>
            <person name="You F.M."/>
            <person name="Luo M.C."/>
            <person name="Dvorak J."/>
        </authorList>
    </citation>
    <scope>NUCLEOTIDE SEQUENCE [LARGE SCALE GENOMIC DNA]</scope>
    <source>
        <strain evidence="2">cv. AL8/78</strain>
    </source>
</reference>
<feature type="compositionally biased region" description="Basic and acidic residues" evidence="1">
    <location>
        <begin position="59"/>
        <end position="70"/>
    </location>
</feature>
<reference evidence="2" key="4">
    <citation type="submission" date="2019-03" db="UniProtKB">
        <authorList>
            <consortium name="EnsemblPlants"/>
        </authorList>
    </citation>
    <scope>IDENTIFICATION</scope>
</reference>
<reference evidence="2" key="3">
    <citation type="journal article" date="2017" name="Nature">
        <title>Genome sequence of the progenitor of the wheat D genome Aegilops tauschii.</title>
        <authorList>
            <person name="Luo M.C."/>
            <person name="Gu Y.Q."/>
            <person name="Puiu D."/>
            <person name="Wang H."/>
            <person name="Twardziok S.O."/>
            <person name="Deal K.R."/>
            <person name="Huo N."/>
            <person name="Zhu T."/>
            <person name="Wang L."/>
            <person name="Wang Y."/>
            <person name="McGuire P.E."/>
            <person name="Liu S."/>
            <person name="Long H."/>
            <person name="Ramasamy R.K."/>
            <person name="Rodriguez J.C."/>
            <person name="Van S.L."/>
            <person name="Yuan L."/>
            <person name="Wang Z."/>
            <person name="Xia Z."/>
            <person name="Xiao L."/>
            <person name="Anderson O.D."/>
            <person name="Ouyang S."/>
            <person name="Liang Y."/>
            <person name="Zimin A.V."/>
            <person name="Pertea G."/>
            <person name="Qi P."/>
            <person name="Bennetzen J.L."/>
            <person name="Dai X."/>
            <person name="Dawson M.W."/>
            <person name="Muller H.G."/>
            <person name="Kugler K."/>
            <person name="Rivarola-Duarte L."/>
            <person name="Spannagl M."/>
            <person name="Mayer K.F.X."/>
            <person name="Lu F.H."/>
            <person name="Bevan M.W."/>
            <person name="Leroy P."/>
            <person name="Li P."/>
            <person name="You F.M."/>
            <person name="Sun Q."/>
            <person name="Liu Z."/>
            <person name="Lyons E."/>
            <person name="Wicker T."/>
            <person name="Salzberg S.L."/>
            <person name="Devos K.M."/>
            <person name="Dvorak J."/>
        </authorList>
    </citation>
    <scope>NUCLEOTIDE SEQUENCE [LARGE SCALE GENOMIC DNA]</scope>
    <source>
        <strain evidence="2">cv. AL8/78</strain>
    </source>
</reference>
<organism evidence="2 3">
    <name type="scientific">Aegilops tauschii subsp. strangulata</name>
    <name type="common">Goatgrass</name>
    <dbReference type="NCBI Taxonomy" id="200361"/>
    <lineage>
        <taxon>Eukaryota</taxon>
        <taxon>Viridiplantae</taxon>
        <taxon>Streptophyta</taxon>
        <taxon>Embryophyta</taxon>
        <taxon>Tracheophyta</taxon>
        <taxon>Spermatophyta</taxon>
        <taxon>Magnoliopsida</taxon>
        <taxon>Liliopsida</taxon>
        <taxon>Poales</taxon>
        <taxon>Poaceae</taxon>
        <taxon>BOP clade</taxon>
        <taxon>Pooideae</taxon>
        <taxon>Triticodae</taxon>
        <taxon>Triticeae</taxon>
        <taxon>Triticinae</taxon>
        <taxon>Aegilops</taxon>
    </lineage>
</organism>
<protein>
    <submittedName>
        <fullName evidence="2">Uncharacterized protein</fullName>
    </submittedName>
</protein>
<dbReference type="Gramene" id="AET3Gv20768700.8">
    <property type="protein sequence ID" value="AET3Gv20768700.8"/>
    <property type="gene ID" value="AET3Gv20768700"/>
</dbReference>
<evidence type="ECO:0000256" key="1">
    <source>
        <dbReference type="SAM" id="MobiDB-lite"/>
    </source>
</evidence>
<feature type="compositionally biased region" description="Basic and acidic residues" evidence="1">
    <location>
        <begin position="33"/>
        <end position="47"/>
    </location>
</feature>
<keyword evidence="3" id="KW-1185">Reference proteome</keyword>
<name>A0A453FSR1_AEGTS</name>
<reference evidence="3" key="1">
    <citation type="journal article" date="2014" name="Science">
        <title>Ancient hybridizations among the ancestral genomes of bread wheat.</title>
        <authorList>
            <consortium name="International Wheat Genome Sequencing Consortium,"/>
            <person name="Marcussen T."/>
            <person name="Sandve S.R."/>
            <person name="Heier L."/>
            <person name="Spannagl M."/>
            <person name="Pfeifer M."/>
            <person name="Jakobsen K.S."/>
            <person name="Wulff B.B."/>
            <person name="Steuernagel B."/>
            <person name="Mayer K.F."/>
            <person name="Olsen O.A."/>
        </authorList>
    </citation>
    <scope>NUCLEOTIDE SEQUENCE [LARGE SCALE GENOMIC DNA]</scope>
    <source>
        <strain evidence="3">cv. AL8/78</strain>
    </source>
</reference>